<dbReference type="EMBL" id="CAJJDN010000026">
    <property type="protein sequence ID" value="CAD8069768.1"/>
    <property type="molecule type" value="Genomic_DNA"/>
</dbReference>
<gene>
    <name evidence="1" type="ORF">PSON_ATCC_30995.1.T0260011</name>
</gene>
<accession>A0A8S1LND5</accession>
<proteinExistence type="predicted"/>
<reference evidence="1" key="1">
    <citation type="submission" date="2021-01" db="EMBL/GenBank/DDBJ databases">
        <authorList>
            <consortium name="Genoscope - CEA"/>
            <person name="William W."/>
        </authorList>
    </citation>
    <scope>NUCLEOTIDE SEQUENCE</scope>
</reference>
<organism evidence="1 2">
    <name type="scientific">Paramecium sonneborni</name>
    <dbReference type="NCBI Taxonomy" id="65129"/>
    <lineage>
        <taxon>Eukaryota</taxon>
        <taxon>Sar</taxon>
        <taxon>Alveolata</taxon>
        <taxon>Ciliophora</taxon>
        <taxon>Intramacronucleata</taxon>
        <taxon>Oligohymenophorea</taxon>
        <taxon>Peniculida</taxon>
        <taxon>Parameciidae</taxon>
        <taxon>Paramecium</taxon>
    </lineage>
</organism>
<dbReference type="PANTHER" id="PTHR33706:SF1">
    <property type="entry name" value="TPR REPEAT PROTEIN"/>
    <property type="match status" value="1"/>
</dbReference>
<protein>
    <submittedName>
        <fullName evidence="1">Uncharacterized protein</fullName>
    </submittedName>
</protein>
<evidence type="ECO:0000313" key="1">
    <source>
        <dbReference type="EMBL" id="CAD8069768.1"/>
    </source>
</evidence>
<dbReference type="AlphaFoldDB" id="A0A8S1LND5"/>
<dbReference type="PANTHER" id="PTHR33706">
    <property type="entry name" value="MORN VARIANT REPEAT PROTEIN"/>
    <property type="match status" value="1"/>
</dbReference>
<sequence length="209" mass="24815">MGNICSNVSKKEIKFKPIIIEDISDDRNRKSQQSLIGNFNNIQQYEFSFKDPSSFRTIRSKFQIVLIEENQFMYIFDGQILKIDQVEKISKIPEFSNNLEQIKYLQQIEDYGSDQQKYFKQVSYWQGQQLNQVGGFYSKDGGKQGLWKETFKNFKIKALVYFFGEYLNNQKIGKWRYIYKNQKMQKQNILEVVVDFTINQAKQLVNGLN</sequence>
<name>A0A8S1LND5_9CILI</name>
<keyword evidence="2" id="KW-1185">Reference proteome</keyword>
<dbReference type="Proteomes" id="UP000692954">
    <property type="component" value="Unassembled WGS sequence"/>
</dbReference>
<evidence type="ECO:0000313" key="2">
    <source>
        <dbReference type="Proteomes" id="UP000692954"/>
    </source>
</evidence>
<comment type="caution">
    <text evidence="1">The sequence shown here is derived from an EMBL/GenBank/DDBJ whole genome shotgun (WGS) entry which is preliminary data.</text>
</comment>